<feature type="compositionally biased region" description="Polar residues" evidence="1">
    <location>
        <begin position="65"/>
        <end position="99"/>
    </location>
</feature>
<sequence length="99" mass="11005">MDPDRRPEKPQLNFVYVRHANPDARPDEREPRESYLQAARNQMTPLIDLNNPANRIRYDGRVDRSGSNGSNGHAPQVEANATTVEAQPLPTSTQVKAGA</sequence>
<dbReference type="EMBL" id="MGGE01000031">
    <property type="protein sequence ID" value="OGM20920.1"/>
    <property type="molecule type" value="Genomic_DNA"/>
</dbReference>
<comment type="caution">
    <text evidence="2">The sequence shown here is derived from an EMBL/GenBank/DDBJ whole genome shotgun (WGS) entry which is preliminary data.</text>
</comment>
<proteinExistence type="predicted"/>
<evidence type="ECO:0000313" key="3">
    <source>
        <dbReference type="Proteomes" id="UP000178419"/>
    </source>
</evidence>
<dbReference type="Proteomes" id="UP000178419">
    <property type="component" value="Unassembled WGS sequence"/>
</dbReference>
<reference evidence="2 3" key="1">
    <citation type="journal article" date="2016" name="Nat. Commun.">
        <title>Thousands of microbial genomes shed light on interconnected biogeochemical processes in an aquifer system.</title>
        <authorList>
            <person name="Anantharaman K."/>
            <person name="Brown C.T."/>
            <person name="Hug L.A."/>
            <person name="Sharon I."/>
            <person name="Castelle C.J."/>
            <person name="Probst A.J."/>
            <person name="Thomas B.C."/>
            <person name="Singh A."/>
            <person name="Wilkins M.J."/>
            <person name="Karaoz U."/>
            <person name="Brodie E.L."/>
            <person name="Williams K.H."/>
            <person name="Hubbard S.S."/>
            <person name="Banfield J.F."/>
        </authorList>
    </citation>
    <scope>NUCLEOTIDE SEQUENCE [LARGE SCALE GENOMIC DNA]</scope>
</reference>
<feature type="region of interest" description="Disordered" evidence="1">
    <location>
        <begin position="1"/>
        <end position="99"/>
    </location>
</feature>
<evidence type="ECO:0000313" key="2">
    <source>
        <dbReference type="EMBL" id="OGM20920.1"/>
    </source>
</evidence>
<evidence type="ECO:0000256" key="1">
    <source>
        <dbReference type="SAM" id="MobiDB-lite"/>
    </source>
</evidence>
<protein>
    <submittedName>
        <fullName evidence="2">Uncharacterized protein</fullName>
    </submittedName>
</protein>
<name>A0A1F7Y151_9BACT</name>
<accession>A0A1F7Y151</accession>
<feature type="compositionally biased region" description="Basic and acidic residues" evidence="1">
    <location>
        <begin position="20"/>
        <end position="33"/>
    </location>
</feature>
<gene>
    <name evidence="2" type="ORF">A2714_00320</name>
</gene>
<organism evidence="2 3">
    <name type="scientific">Candidatus Woesebacteria bacterium RIFCSPHIGHO2_01_FULL_38_9</name>
    <dbReference type="NCBI Taxonomy" id="1802492"/>
    <lineage>
        <taxon>Bacteria</taxon>
        <taxon>Candidatus Woeseibacteriota</taxon>
    </lineage>
</organism>
<dbReference type="AlphaFoldDB" id="A0A1F7Y151"/>